<dbReference type="GO" id="GO:0006412">
    <property type="term" value="P:translation"/>
    <property type="evidence" value="ECO:0007669"/>
    <property type="project" value="UniProtKB-UniRule"/>
</dbReference>
<name>A0A1F5Y019_9BACT</name>
<dbReference type="Pfam" id="PF00542">
    <property type="entry name" value="Ribosomal_L12"/>
    <property type="match status" value="1"/>
</dbReference>
<dbReference type="GO" id="GO:0022625">
    <property type="term" value="C:cytosolic large ribosomal subunit"/>
    <property type="evidence" value="ECO:0007669"/>
    <property type="project" value="TreeGrafter"/>
</dbReference>
<dbReference type="InterPro" id="IPR008932">
    <property type="entry name" value="Ribosomal_bL12_oligo"/>
</dbReference>
<evidence type="ECO:0000313" key="8">
    <source>
        <dbReference type="Proteomes" id="UP000178894"/>
    </source>
</evidence>
<dbReference type="InterPro" id="IPR013823">
    <property type="entry name" value="Ribosomal_bL12_C"/>
</dbReference>
<sequence length="124" mass="12601">MANLDQIVEEVSKLTALELSDLVKKIEEKFGVSAAMPVMAAGSAGGAGAEAAEEKSTFNVELKSAGAQKIAVIKVIREVLGLGLAEAKGVADAAPKIVKEGLDKTAAAELKAKLEAAGAVVELK</sequence>
<keyword evidence="3 4" id="KW-0687">Ribonucleoprotein</keyword>
<accession>A0A1F5Y019</accession>
<dbReference type="SUPFAM" id="SSF54736">
    <property type="entry name" value="ClpS-like"/>
    <property type="match status" value="1"/>
</dbReference>
<dbReference type="NCBIfam" id="TIGR00855">
    <property type="entry name" value="L12"/>
    <property type="match status" value="1"/>
</dbReference>
<dbReference type="Pfam" id="PF16320">
    <property type="entry name" value="Ribosomal_L12_N"/>
    <property type="match status" value="1"/>
</dbReference>
<dbReference type="InterPro" id="IPR014719">
    <property type="entry name" value="Ribosomal_bL12_C/ClpS-like"/>
</dbReference>
<dbReference type="InterPro" id="IPR036235">
    <property type="entry name" value="Ribosomal_bL12_oligo_N_sf"/>
</dbReference>
<dbReference type="Gene3D" id="3.30.1390.10">
    <property type="match status" value="1"/>
</dbReference>
<evidence type="ECO:0000256" key="4">
    <source>
        <dbReference type="HAMAP-Rule" id="MF_00368"/>
    </source>
</evidence>
<proteinExistence type="inferred from homology"/>
<gene>
    <name evidence="4" type="primary">rplL</name>
    <name evidence="7" type="ORF">A3G54_04150</name>
</gene>
<comment type="similarity">
    <text evidence="1 4">Belongs to the bacterial ribosomal protein bL12 family.</text>
</comment>
<dbReference type="HAMAP" id="MF_00368">
    <property type="entry name" value="Ribosomal_bL12"/>
    <property type="match status" value="1"/>
</dbReference>
<dbReference type="FunFam" id="3.30.1390.10:FF:000001">
    <property type="entry name" value="50S ribosomal protein L7/L12"/>
    <property type="match status" value="1"/>
</dbReference>
<evidence type="ECO:0000259" key="6">
    <source>
        <dbReference type="Pfam" id="PF16320"/>
    </source>
</evidence>
<evidence type="ECO:0000256" key="2">
    <source>
        <dbReference type="ARBA" id="ARBA00022980"/>
    </source>
</evidence>
<evidence type="ECO:0000256" key="3">
    <source>
        <dbReference type="ARBA" id="ARBA00023274"/>
    </source>
</evidence>
<comment type="caution">
    <text evidence="7">The sequence shown here is derived from an EMBL/GenBank/DDBJ whole genome shotgun (WGS) entry which is preliminary data.</text>
</comment>
<evidence type="ECO:0000313" key="7">
    <source>
        <dbReference type="EMBL" id="OGF93453.1"/>
    </source>
</evidence>
<dbReference type="Gene3D" id="1.20.5.710">
    <property type="entry name" value="Single helix bin"/>
    <property type="match status" value="1"/>
</dbReference>
<dbReference type="EMBL" id="MFIQ01000017">
    <property type="protein sequence ID" value="OGF93453.1"/>
    <property type="molecule type" value="Genomic_DNA"/>
</dbReference>
<dbReference type="InterPro" id="IPR000206">
    <property type="entry name" value="Ribosomal_bL12"/>
</dbReference>
<protein>
    <recommendedName>
        <fullName evidence="4">Large ribosomal subunit protein bL12</fullName>
    </recommendedName>
</protein>
<dbReference type="SUPFAM" id="SSF48300">
    <property type="entry name" value="Ribosomal protein L7/12, oligomerisation (N-terminal) domain"/>
    <property type="match status" value="1"/>
</dbReference>
<dbReference type="PANTHER" id="PTHR45987">
    <property type="entry name" value="39S RIBOSOMAL PROTEIN L12"/>
    <property type="match status" value="1"/>
</dbReference>
<dbReference type="PANTHER" id="PTHR45987:SF4">
    <property type="entry name" value="LARGE RIBOSOMAL SUBUNIT PROTEIN BL12M"/>
    <property type="match status" value="1"/>
</dbReference>
<organism evidence="7 8">
    <name type="scientific">Candidatus Giovannonibacteria bacterium RIFCSPLOWO2_12_FULL_44_15</name>
    <dbReference type="NCBI Taxonomy" id="1798364"/>
    <lineage>
        <taxon>Bacteria</taxon>
        <taxon>Candidatus Giovannoniibacteriota</taxon>
    </lineage>
</organism>
<dbReference type="CDD" id="cd00387">
    <property type="entry name" value="Ribosomal_L7_L12"/>
    <property type="match status" value="1"/>
</dbReference>
<evidence type="ECO:0000259" key="5">
    <source>
        <dbReference type="Pfam" id="PF00542"/>
    </source>
</evidence>
<dbReference type="Proteomes" id="UP000178894">
    <property type="component" value="Unassembled WGS sequence"/>
</dbReference>
<dbReference type="AlphaFoldDB" id="A0A1F5Y019"/>
<dbReference type="STRING" id="1798364.A3G54_04150"/>
<feature type="domain" description="Large ribosomal subunit protein bL12 oligomerization" evidence="6">
    <location>
        <begin position="5"/>
        <end position="51"/>
    </location>
</feature>
<dbReference type="GO" id="GO:0003735">
    <property type="term" value="F:structural constituent of ribosome"/>
    <property type="evidence" value="ECO:0007669"/>
    <property type="project" value="InterPro"/>
</dbReference>
<reference evidence="7 8" key="1">
    <citation type="journal article" date="2016" name="Nat. Commun.">
        <title>Thousands of microbial genomes shed light on interconnected biogeochemical processes in an aquifer system.</title>
        <authorList>
            <person name="Anantharaman K."/>
            <person name="Brown C.T."/>
            <person name="Hug L.A."/>
            <person name="Sharon I."/>
            <person name="Castelle C.J."/>
            <person name="Probst A.J."/>
            <person name="Thomas B.C."/>
            <person name="Singh A."/>
            <person name="Wilkins M.J."/>
            <person name="Karaoz U."/>
            <person name="Brodie E.L."/>
            <person name="Williams K.H."/>
            <person name="Hubbard S.S."/>
            <person name="Banfield J.F."/>
        </authorList>
    </citation>
    <scope>NUCLEOTIDE SEQUENCE [LARGE SCALE GENOMIC DNA]</scope>
</reference>
<feature type="domain" description="Large ribosomal subunit protein bL12 C-terminal" evidence="5">
    <location>
        <begin position="58"/>
        <end position="124"/>
    </location>
</feature>
<dbReference type="GO" id="GO:0003729">
    <property type="term" value="F:mRNA binding"/>
    <property type="evidence" value="ECO:0007669"/>
    <property type="project" value="TreeGrafter"/>
</dbReference>
<evidence type="ECO:0000256" key="1">
    <source>
        <dbReference type="ARBA" id="ARBA00007197"/>
    </source>
</evidence>
<keyword evidence="2 4" id="KW-0689">Ribosomal protein</keyword>
<comment type="subunit">
    <text evidence="4">Homodimer. Part of the ribosomal stalk of the 50S ribosomal subunit. Forms a multimeric L10(L12)X complex, where L10 forms an elongated spine to which 2 to 4 L12 dimers bind in a sequential fashion. Binds GTP-bound translation factors.</text>
</comment>
<comment type="function">
    <text evidence="4">Forms part of the ribosomal stalk which helps the ribosome interact with GTP-bound translation factors. Is thus essential for accurate translation.</text>
</comment>